<keyword evidence="1" id="KW-0472">Membrane</keyword>
<dbReference type="STRING" id="1646377.BS640_08295"/>
<sequence length="289" mass="32367">MKNDKDAVLSSSSRKKLTIRLLNGPLSGCEFELTKESTLFIVAPEKILEQGTHILANAFIIPLEEGGVNFQVINDGSVDNGIKIREQRPEGQTTTTVKFHTTINIGLLKVVIKTANEAWLPEINQPIAFRRRRFSLGIKKKILTLMSLFLLLFTFCIWLKGGAAATLESKIKFQPIVTPLLPQKLIHSLPEAPSLSNVILTADDAENALRGMSLTYTRSNNNNNVNFIISGLINDESLQQLKLLVVSYKDQPVNFTVNLQDDYRANKSFKFGNQGYIKISSEHWLINKL</sequence>
<dbReference type="AlphaFoldDB" id="A0A1X0WGI8"/>
<dbReference type="EMBL" id="MRWE01000011">
    <property type="protein sequence ID" value="ORJ25880.1"/>
    <property type="molecule type" value="Genomic_DNA"/>
</dbReference>
<accession>A0A1X0WGI8</accession>
<dbReference type="InterPro" id="IPR019029">
    <property type="entry name" value="T3SS_PrgH/EprH-like"/>
</dbReference>
<dbReference type="GO" id="GO:0016020">
    <property type="term" value="C:membrane"/>
    <property type="evidence" value="ECO:0007669"/>
    <property type="project" value="InterPro"/>
</dbReference>
<keyword evidence="1" id="KW-1133">Transmembrane helix</keyword>
<gene>
    <name evidence="2" type="ORF">BS640_08295</name>
</gene>
<evidence type="ECO:0000313" key="3">
    <source>
        <dbReference type="Proteomes" id="UP000192536"/>
    </source>
</evidence>
<reference evidence="2 3" key="1">
    <citation type="journal article" date="2017" name="Int. J. Syst. Evol. Microbiol.">
        <title>Rouxiella badensis sp. nov. and Rouxiella silvae sp. nov. isolated from peat bog soil in Germany and emendation of the genus description.</title>
        <authorList>
            <person name="Le Fleche-Mateos A."/>
            <person name="Kugler J.H."/>
            <person name="Hansen S.H."/>
            <person name="Syldatk C."/>
            <person name="Hausmann R."/>
            <person name="Lomprez F."/>
            <person name="Vandenbogaert M."/>
            <person name="Manuguerra J.C."/>
            <person name="Grimont P.A."/>
        </authorList>
    </citation>
    <scope>NUCLEOTIDE SEQUENCE [LARGE SCALE GENOMIC DNA]</scope>
    <source>
        <strain evidence="2 3">DSM 100043</strain>
    </source>
</reference>
<name>A0A1X0WGI8_9GAMM</name>
<dbReference type="Pfam" id="PF09480">
    <property type="entry name" value="PrgH"/>
    <property type="match status" value="2"/>
</dbReference>
<protein>
    <recommendedName>
        <fullName evidence="4">Type III secretion system protein PrgH</fullName>
    </recommendedName>
</protein>
<evidence type="ECO:0000256" key="1">
    <source>
        <dbReference type="SAM" id="Phobius"/>
    </source>
</evidence>
<dbReference type="Proteomes" id="UP000192536">
    <property type="component" value="Unassembled WGS sequence"/>
</dbReference>
<evidence type="ECO:0008006" key="4">
    <source>
        <dbReference type="Google" id="ProtNLM"/>
    </source>
</evidence>
<dbReference type="Gene3D" id="2.60.200.20">
    <property type="match status" value="1"/>
</dbReference>
<feature type="transmembrane region" description="Helical" evidence="1">
    <location>
        <begin position="142"/>
        <end position="161"/>
    </location>
</feature>
<organism evidence="2 3">
    <name type="scientific">Rouxiella badensis</name>
    <dbReference type="NCBI Taxonomy" id="1646377"/>
    <lineage>
        <taxon>Bacteria</taxon>
        <taxon>Pseudomonadati</taxon>
        <taxon>Pseudomonadota</taxon>
        <taxon>Gammaproteobacteria</taxon>
        <taxon>Enterobacterales</taxon>
        <taxon>Yersiniaceae</taxon>
        <taxon>Rouxiella</taxon>
    </lineage>
</organism>
<dbReference type="Gene3D" id="3.30.70.1770">
    <property type="match status" value="1"/>
</dbReference>
<proteinExistence type="predicted"/>
<comment type="caution">
    <text evidence="2">The sequence shown here is derived from an EMBL/GenBank/DDBJ whole genome shotgun (WGS) entry which is preliminary data.</text>
</comment>
<keyword evidence="1" id="KW-0812">Transmembrane</keyword>
<keyword evidence="3" id="KW-1185">Reference proteome</keyword>
<evidence type="ECO:0000313" key="2">
    <source>
        <dbReference type="EMBL" id="ORJ25880.1"/>
    </source>
</evidence>